<dbReference type="GO" id="GO:0005829">
    <property type="term" value="C:cytosol"/>
    <property type="evidence" value="ECO:0007669"/>
    <property type="project" value="TreeGrafter"/>
</dbReference>
<dbReference type="KEGG" id="lru:HMPREF0538_20028"/>
<evidence type="ECO:0000313" key="3">
    <source>
        <dbReference type="EMBL" id="AEI56242.1"/>
    </source>
</evidence>
<gene>
    <name evidence="3" type="ordered locus">HMPREF0538_20028</name>
</gene>
<dbReference type="InterPro" id="IPR000594">
    <property type="entry name" value="ThiF_NAD_FAD-bd"/>
</dbReference>
<dbReference type="PANTHER" id="PTHR10953">
    <property type="entry name" value="UBIQUITIN-ACTIVATING ENZYME E1"/>
    <property type="match status" value="1"/>
</dbReference>
<dbReference type="Gene3D" id="3.40.50.720">
    <property type="entry name" value="NAD(P)-binding Rossmann-like Domain"/>
    <property type="match status" value="1"/>
</dbReference>
<evidence type="ECO:0000259" key="2">
    <source>
        <dbReference type="Pfam" id="PF00899"/>
    </source>
</evidence>
<organism evidence="3 4">
    <name type="scientific">Limosilactobacillus reuteri (strain ATCC 55730 / SD2112)</name>
    <name type="common">Lactobacillus reuteri</name>
    <dbReference type="NCBI Taxonomy" id="491077"/>
    <lineage>
        <taxon>Bacteria</taxon>
        <taxon>Bacillati</taxon>
        <taxon>Bacillota</taxon>
        <taxon>Bacilli</taxon>
        <taxon>Lactobacillales</taxon>
        <taxon>Lactobacillaceae</taxon>
        <taxon>Limosilactobacillus</taxon>
    </lineage>
</organism>
<dbReference type="EMBL" id="CP002844">
    <property type="protein sequence ID" value="AEI56242.1"/>
    <property type="molecule type" value="Genomic_DNA"/>
</dbReference>
<dbReference type="InterPro" id="IPR035985">
    <property type="entry name" value="Ubiquitin-activating_enz"/>
</dbReference>
<name>F8DRD0_LIMRS</name>
<protein>
    <submittedName>
        <fullName evidence="3">ThiF family protein</fullName>
    </submittedName>
</protein>
<evidence type="ECO:0000313" key="4">
    <source>
        <dbReference type="Proteomes" id="UP000001924"/>
    </source>
</evidence>
<dbReference type="GO" id="GO:0008146">
    <property type="term" value="F:sulfotransferase activity"/>
    <property type="evidence" value="ECO:0007669"/>
    <property type="project" value="TreeGrafter"/>
</dbReference>
<dbReference type="GO" id="GO:0016779">
    <property type="term" value="F:nucleotidyltransferase activity"/>
    <property type="evidence" value="ECO:0007669"/>
    <property type="project" value="TreeGrafter"/>
</dbReference>
<dbReference type="GO" id="GO:0004792">
    <property type="term" value="F:thiosulfate-cyanide sulfurtransferase activity"/>
    <property type="evidence" value="ECO:0007669"/>
    <property type="project" value="TreeGrafter"/>
</dbReference>
<comment type="similarity">
    <text evidence="1">Belongs to the HesA/MoeB/ThiF family.</text>
</comment>
<dbReference type="AlphaFoldDB" id="F8DRD0"/>
<dbReference type="Proteomes" id="UP000001924">
    <property type="component" value="Chromosome"/>
</dbReference>
<dbReference type="SUPFAM" id="SSF69572">
    <property type="entry name" value="Activating enzymes of the ubiquitin-like proteins"/>
    <property type="match status" value="1"/>
</dbReference>
<accession>F8DRD0</accession>
<sequence>MTSFIEWLTNIKNKVSLFPNVKISTITAILRLGKYLYFELNEVLISMNRYDRQERVHQIGSIGQQKISHATIMIVGVGALGSYTAEQLVRAGVKRLILIDPDTVDVTNLQRQSLFTEEDASQQRLKVEAAKEHLHKINSVCQITAIPAPITADLIDEYQFTLCLDCLDNYQARDLLNKLAIIKNFDYLFASCAGTYGNVMAISPQNHPCLNCLFPNINELKQNDCDLIGVNTALIPIVAGLQVSLALHYLVDKTQVNFNELIAVDNWSMQFSKFAINKNYHCPTCAKPSSISLEEESAPELHMLCGENAYYTIKEKPINFGRLKEFLAKKELLINANRLFLHFKWENRPVSIFPKFQE</sequence>
<evidence type="ECO:0000256" key="1">
    <source>
        <dbReference type="ARBA" id="ARBA00009919"/>
    </source>
</evidence>
<reference evidence="4" key="1">
    <citation type="submission" date="2011-06" db="EMBL/GenBank/DDBJ databases">
        <title>The complete genome of Lactobacillus reuteri ATCC 55730 / SD2112.</title>
        <authorList>
            <person name="Muzny D."/>
            <person name="Qin X."/>
            <person name="Buhay C."/>
            <person name="Dugan-Rocha S."/>
            <person name="Ding Y."/>
            <person name="Chen G."/>
            <person name="Hawes A."/>
            <person name="Holder M."/>
            <person name="Jhangiani S."/>
            <person name="Johnson A."/>
            <person name="Khan Z."/>
            <person name="Li Z."/>
            <person name="Liu W."/>
            <person name="Liu X."/>
            <person name="Perez L."/>
            <person name="Shen H."/>
            <person name="Wang Q."/>
            <person name="Watt J."/>
            <person name="Xi L."/>
            <person name="Xin Y."/>
            <person name="Zhou J."/>
            <person name="Deng J."/>
            <person name="Jiang H."/>
            <person name="Liu Y."/>
            <person name="Qu J."/>
            <person name="Song X.-Z."/>
            <person name="Zhang L."/>
            <person name="Villasana D."/>
            <person name="Johnson A."/>
            <person name="Liu J."/>
            <person name="Liyanage D."/>
            <person name="Lorensuhewa L."/>
            <person name="Robinson T."/>
            <person name="Song A."/>
            <person name="Song B.-B."/>
            <person name="Dinh H."/>
            <person name="Thornton R."/>
            <person name="Coyle M."/>
            <person name="Francisco L."/>
            <person name="Jackson L."/>
            <person name="Javaid M."/>
            <person name="Korchina V."/>
            <person name="Kovar C."/>
            <person name="Mata R."/>
            <person name="Mathew T."/>
            <person name="Ngo R."/>
            <person name="Nguyen L."/>
            <person name="Nguyen N."/>
            <person name="Okwuonu G."/>
            <person name="Ongeri F."/>
            <person name="Pham C."/>
            <person name="Simmons D."/>
            <person name="Wilczek-Boney K."/>
            <person name="Hale W."/>
            <person name="Jakkamsetti A."/>
            <person name="Pham P."/>
            <person name="Ruth R."/>
            <person name="San Lucas F."/>
            <person name="Warren J."/>
            <person name="Zhang J."/>
            <person name="Zhao Z."/>
            <person name="Zhou C."/>
            <person name="Zhu D."/>
            <person name="Lee S."/>
            <person name="Bess C."/>
            <person name="Blankenburg K."/>
            <person name="Forbes L."/>
            <person name="Fu Q."/>
            <person name="Gubbala S."/>
            <person name="Hirani K."/>
            <person name="Jayaseelan J.C."/>
            <person name="Lara F."/>
            <person name="Munidasa M."/>
            <person name="Palculict T."/>
            <person name="Patil S."/>
            <person name="Pu L.-L."/>
            <person name="Saada N."/>
            <person name="Tang L."/>
            <person name="Weissenberger G."/>
            <person name="Zhu Y."/>
            <person name="Hemphill L."/>
            <person name="Shang Y."/>
            <person name="Youmans B."/>
            <person name="Ayvaz T."/>
            <person name="Ross M."/>
            <person name="Santibanez J."/>
            <person name="Aqrawi P."/>
            <person name="Gross S."/>
            <person name="Joshi V."/>
            <person name="Fowler G."/>
            <person name="Nazareth L."/>
            <person name="Reid J."/>
            <person name="Worley K."/>
            <person name="Petrosino J."/>
            <person name="Highlander S."/>
            <person name="Gibbs R."/>
        </authorList>
    </citation>
    <scope>NUCLEOTIDE SEQUENCE [LARGE SCALE GENOMIC DNA]</scope>
    <source>
        <strain evidence="4">ATCC 55730 / SD2112</strain>
    </source>
</reference>
<dbReference type="Pfam" id="PF00899">
    <property type="entry name" value="ThiF"/>
    <property type="match status" value="1"/>
</dbReference>
<dbReference type="GO" id="GO:0008641">
    <property type="term" value="F:ubiquitin-like modifier activating enzyme activity"/>
    <property type="evidence" value="ECO:0007669"/>
    <property type="project" value="InterPro"/>
</dbReference>
<proteinExistence type="inferred from homology"/>
<feature type="domain" description="THIF-type NAD/FAD binding fold" evidence="2">
    <location>
        <begin position="50"/>
        <end position="283"/>
    </location>
</feature>
<dbReference type="InterPro" id="IPR045886">
    <property type="entry name" value="ThiF/MoeB/HesA"/>
</dbReference>
<dbReference type="HOGENOM" id="CLU_013325_10_1_9"/>
<dbReference type="FunFam" id="3.40.50.720:FF:000080">
    <property type="entry name" value="Thiazole biosynthesis adenylyltransferase ThiF"/>
    <property type="match status" value="1"/>
</dbReference>
<dbReference type="PANTHER" id="PTHR10953:SF102">
    <property type="entry name" value="ADENYLYLTRANSFERASE AND SULFURTRANSFERASE MOCS3"/>
    <property type="match status" value="1"/>
</dbReference>
<dbReference type="CDD" id="cd00757">
    <property type="entry name" value="ThiF_MoeB_HesA_family"/>
    <property type="match status" value="1"/>
</dbReference>